<dbReference type="EMBL" id="JANBUP010000262">
    <property type="protein sequence ID" value="KAJ2812238.1"/>
    <property type="molecule type" value="Genomic_DNA"/>
</dbReference>
<evidence type="ECO:0000313" key="2">
    <source>
        <dbReference type="Proteomes" id="UP001140096"/>
    </source>
</evidence>
<reference evidence="1" key="1">
    <citation type="submission" date="2022-07" db="EMBL/GenBank/DDBJ databases">
        <title>Phylogenomic reconstructions and comparative analyses of Kickxellomycotina fungi.</title>
        <authorList>
            <person name="Reynolds N.K."/>
            <person name="Stajich J.E."/>
            <person name="Barry K."/>
            <person name="Grigoriev I.V."/>
            <person name="Crous P."/>
            <person name="Smith M.E."/>
        </authorList>
    </citation>
    <scope>NUCLEOTIDE SEQUENCE</scope>
    <source>
        <strain evidence="1">CBS 102833</strain>
    </source>
</reference>
<accession>A0ACC1LM61</accession>
<name>A0ACC1LM61_9FUNG</name>
<gene>
    <name evidence="1" type="primary">NUA3_1</name>
    <name evidence="1" type="ORF">H4S07_001534</name>
</gene>
<proteinExistence type="predicted"/>
<keyword evidence="2" id="KW-1185">Reference proteome</keyword>
<sequence>MELPAEKRQRSDDASKPSALAAPVSINAWYLTPEFTTPFREAFTSPQLTTTYTSSSGPNATGTIVAEPFHTAKLTNILPGEFLQGLKTELQTLNWHERSNDLYTFLQTDDLALNPLPHIKGLRDYLASDEFVGLMETLTGTQLARGHLDIAAQRYRKGGHLLCHDDDVHRGKMARRIAYILYLVDEAWSEEDGGALALYANDEAGQPREVVARLVPEAGSLGFFLTGLVSYHTVEEITVSDPLRERWSVTGWFYGPTGADTPDHPPLAPVLPAVGPLDGAGALEEWVCADYLAEGAQGRICELFAEQSSVQLKGFLRPDVYARLMAEDPWAAAAELRGPPHLRRYLEAQPTSCSPTLAGLMAFLRSPAFAELLTKLAGVEPVAASQQLRRFEKGHYTLIHDEAPEPPGLDVTLSLQPAEREWDDKWGGATHYIADKDELLRIAPDANSLSLVLRDEGTLRFVKYLNHMAPEPRQEVAMVFAIAPDDSDSDEEEEEEEE</sequence>
<dbReference type="Proteomes" id="UP001140096">
    <property type="component" value="Unassembled WGS sequence"/>
</dbReference>
<organism evidence="1 2">
    <name type="scientific">Coemansia furcata</name>
    <dbReference type="NCBI Taxonomy" id="417177"/>
    <lineage>
        <taxon>Eukaryota</taxon>
        <taxon>Fungi</taxon>
        <taxon>Fungi incertae sedis</taxon>
        <taxon>Zoopagomycota</taxon>
        <taxon>Kickxellomycotina</taxon>
        <taxon>Kickxellomycetes</taxon>
        <taxon>Kickxellales</taxon>
        <taxon>Kickxellaceae</taxon>
        <taxon>Coemansia</taxon>
    </lineage>
</organism>
<comment type="caution">
    <text evidence="1">The sequence shown here is derived from an EMBL/GenBank/DDBJ whole genome shotgun (WGS) entry which is preliminary data.</text>
</comment>
<evidence type="ECO:0000313" key="1">
    <source>
        <dbReference type="EMBL" id="KAJ2812238.1"/>
    </source>
</evidence>
<protein>
    <submittedName>
        <fullName evidence="1">Component of NuA3 histone acetyltransferase complex</fullName>
    </submittedName>
</protein>